<dbReference type="Proteomes" id="UP001230289">
    <property type="component" value="Unassembled WGS sequence"/>
</dbReference>
<accession>A0ABU0XHD8</accession>
<comment type="caution">
    <text evidence="4">The sequence shown here is derived from an EMBL/GenBank/DDBJ whole genome shotgun (WGS) entry which is preliminary data.</text>
</comment>
<dbReference type="RefSeq" id="WP_308489435.1">
    <property type="nucleotide sequence ID" value="NZ_JAVFCB010000006.1"/>
</dbReference>
<gene>
    <name evidence="4" type="ORF">RBR11_11270</name>
</gene>
<dbReference type="InterPro" id="IPR002347">
    <property type="entry name" value="SDR_fam"/>
</dbReference>
<dbReference type="InterPro" id="IPR036291">
    <property type="entry name" value="NAD(P)-bd_dom_sf"/>
</dbReference>
<dbReference type="Pfam" id="PF00106">
    <property type="entry name" value="adh_short"/>
    <property type="match status" value="1"/>
</dbReference>
<evidence type="ECO:0000256" key="2">
    <source>
        <dbReference type="ARBA" id="ARBA00023002"/>
    </source>
</evidence>
<keyword evidence="2" id="KW-0560">Oxidoreductase</keyword>
<proteinExistence type="inferred from homology"/>
<dbReference type="PROSITE" id="PS00061">
    <property type="entry name" value="ADH_SHORT"/>
    <property type="match status" value="1"/>
</dbReference>
<evidence type="ECO:0000256" key="1">
    <source>
        <dbReference type="ARBA" id="ARBA00006484"/>
    </source>
</evidence>
<evidence type="ECO:0000313" key="4">
    <source>
        <dbReference type="EMBL" id="MDQ4214491.1"/>
    </source>
</evidence>
<dbReference type="SUPFAM" id="SSF51735">
    <property type="entry name" value="NAD(P)-binding Rossmann-fold domains"/>
    <property type="match status" value="1"/>
</dbReference>
<evidence type="ECO:0000259" key="3">
    <source>
        <dbReference type="SMART" id="SM00822"/>
    </source>
</evidence>
<protein>
    <submittedName>
        <fullName evidence="4">SDR family NAD(P)-dependent oxidoreductase</fullName>
    </submittedName>
</protein>
<dbReference type="InterPro" id="IPR020904">
    <property type="entry name" value="Sc_DH/Rdtase_CS"/>
</dbReference>
<dbReference type="SMART" id="SM00822">
    <property type="entry name" value="PKS_KR"/>
    <property type="match status" value="1"/>
</dbReference>
<sequence length="255" mass="26380">MRIADSHVVVTGGASGLGLATAERLHRAGATVTILDLPQSAGTEVAAQLGERVRFAGVDITSEEQVSTAFAEAAAARPVRALVHCAGRGRPMRILDREGNAAPLGDFAGIVDLNVVGTFNVLRFAAQHMAKNEPLDGDRGVVVLTASVAAFEGQIGQINYAASKAAIVGMTLPAARDLAKVGIRVCTIAPGTFATPLLLNAGRPDIVESLAASIPHPSRLGDPDEFAALAEHIISNGMLNGETIRIDGAIRMAPR</sequence>
<name>A0ABU0XHD8_9MICO</name>
<dbReference type="InterPro" id="IPR057326">
    <property type="entry name" value="KR_dom"/>
</dbReference>
<reference evidence="4 5" key="1">
    <citation type="submission" date="2023-08" db="EMBL/GenBank/DDBJ databases">
        <title>Microbacterium sp. nov., isolated from a waste landfill.</title>
        <authorList>
            <person name="Wen W."/>
        </authorList>
    </citation>
    <scope>NUCLEOTIDE SEQUENCE [LARGE SCALE GENOMIC DNA]</scope>
    <source>
        <strain evidence="4 5">ASV81</strain>
    </source>
</reference>
<dbReference type="Gene3D" id="3.40.50.720">
    <property type="entry name" value="NAD(P)-binding Rossmann-like Domain"/>
    <property type="match status" value="1"/>
</dbReference>
<feature type="domain" description="Ketoreductase" evidence="3">
    <location>
        <begin position="6"/>
        <end position="191"/>
    </location>
</feature>
<evidence type="ECO:0000313" key="5">
    <source>
        <dbReference type="Proteomes" id="UP001230289"/>
    </source>
</evidence>
<keyword evidence="5" id="KW-1185">Reference proteome</keyword>
<dbReference type="PANTHER" id="PTHR43658">
    <property type="entry name" value="SHORT-CHAIN DEHYDROGENASE/REDUCTASE"/>
    <property type="match status" value="1"/>
</dbReference>
<comment type="similarity">
    <text evidence="1">Belongs to the short-chain dehydrogenases/reductases (SDR) family.</text>
</comment>
<dbReference type="EMBL" id="JAVFCB010000006">
    <property type="protein sequence ID" value="MDQ4214491.1"/>
    <property type="molecule type" value="Genomic_DNA"/>
</dbReference>
<dbReference type="PRINTS" id="PR00081">
    <property type="entry name" value="GDHRDH"/>
</dbReference>
<organism evidence="4 5">
    <name type="scientific">Microbacterium capsulatum</name>
    <dbReference type="NCBI Taxonomy" id="3041921"/>
    <lineage>
        <taxon>Bacteria</taxon>
        <taxon>Bacillati</taxon>
        <taxon>Actinomycetota</taxon>
        <taxon>Actinomycetes</taxon>
        <taxon>Micrococcales</taxon>
        <taxon>Microbacteriaceae</taxon>
        <taxon>Microbacterium</taxon>
    </lineage>
</organism>
<dbReference type="PANTHER" id="PTHR43658:SF8">
    <property type="entry name" value="17-BETA-HYDROXYSTEROID DEHYDROGENASE 14-RELATED"/>
    <property type="match status" value="1"/>
</dbReference>